<dbReference type="EMBL" id="DVOD01000072">
    <property type="protein sequence ID" value="HIU93452.1"/>
    <property type="molecule type" value="Genomic_DNA"/>
</dbReference>
<dbReference type="SMART" id="SM00448">
    <property type="entry name" value="REC"/>
    <property type="match status" value="1"/>
</dbReference>
<protein>
    <recommendedName>
        <fullName evidence="1">Stage 0 sporulation protein A homolog</fullName>
    </recommendedName>
</protein>
<dbReference type="InterPro" id="IPR001789">
    <property type="entry name" value="Sig_transdc_resp-reg_receiver"/>
</dbReference>
<evidence type="ECO:0000256" key="1">
    <source>
        <dbReference type="ARBA" id="ARBA00018672"/>
    </source>
</evidence>
<organism evidence="6 7">
    <name type="scientific">Candidatus Limenecus avicola</name>
    <dbReference type="NCBI Taxonomy" id="2840847"/>
    <lineage>
        <taxon>Bacteria</taxon>
        <taxon>Bacillati</taxon>
        <taxon>Bacillota</taxon>
        <taxon>Clostridia</taxon>
        <taxon>Eubacteriales</taxon>
        <taxon>Clostridiaceae</taxon>
        <taxon>Clostridiaceae incertae sedis</taxon>
        <taxon>Candidatus Limenecus</taxon>
    </lineage>
</organism>
<accession>A0A9D1N1M2</accession>
<evidence type="ECO:0000256" key="2">
    <source>
        <dbReference type="ARBA" id="ARBA00022553"/>
    </source>
</evidence>
<dbReference type="PANTHER" id="PTHR44591">
    <property type="entry name" value="STRESS RESPONSE REGULATOR PROTEIN 1"/>
    <property type="match status" value="1"/>
</dbReference>
<dbReference type="PANTHER" id="PTHR44591:SF3">
    <property type="entry name" value="RESPONSE REGULATORY DOMAIN-CONTAINING PROTEIN"/>
    <property type="match status" value="1"/>
</dbReference>
<feature type="modified residue" description="4-aspartylphosphate" evidence="4">
    <location>
        <position position="138"/>
    </location>
</feature>
<evidence type="ECO:0000313" key="7">
    <source>
        <dbReference type="Proteomes" id="UP000886748"/>
    </source>
</evidence>
<dbReference type="Pfam" id="PF00072">
    <property type="entry name" value="Response_reg"/>
    <property type="match status" value="1"/>
</dbReference>
<evidence type="ECO:0000256" key="3">
    <source>
        <dbReference type="ARBA" id="ARBA00024867"/>
    </source>
</evidence>
<dbReference type="AlphaFoldDB" id="A0A9D1N1M2"/>
<comment type="function">
    <text evidence="3">May play the central regulatory role in sporulation. It may be an element of the effector pathway responsible for the activation of sporulation genes in response to nutritional stress. Spo0A may act in concert with spo0H (a sigma factor) to control the expression of some genes that are critical to the sporulation process.</text>
</comment>
<keyword evidence="2 4" id="KW-0597">Phosphoprotein</keyword>
<name>A0A9D1N1M2_9CLOT</name>
<reference evidence="6" key="1">
    <citation type="submission" date="2020-10" db="EMBL/GenBank/DDBJ databases">
        <authorList>
            <person name="Gilroy R."/>
        </authorList>
    </citation>
    <scope>NUCLEOTIDE SEQUENCE</scope>
    <source>
        <strain evidence="6">CHK154-7741</strain>
    </source>
</reference>
<dbReference type="InterPro" id="IPR050595">
    <property type="entry name" value="Bact_response_regulator"/>
</dbReference>
<proteinExistence type="predicted"/>
<sequence>MSEENQSAKRTIEVDTEFLESLYGLVGKIPPGEKGINVDLLKDLILDIKRKMEKIKTEALEEASAPKARKSDNIQTADEMQEEIANEKAVLIVDDLGVITYQLGVMFRNLGYDVTIAKEIYDAITKYKKQMFKLVIMDLFIPTDREGFLLLDELVKLSKMNDCQTVIGVMTASSKREHRQLCMKKGADFYIEKVEDWQQELIDYCEKN</sequence>
<evidence type="ECO:0000313" key="6">
    <source>
        <dbReference type="EMBL" id="HIU93452.1"/>
    </source>
</evidence>
<dbReference type="Gene3D" id="3.40.50.2300">
    <property type="match status" value="1"/>
</dbReference>
<gene>
    <name evidence="6" type="ORF">IAD26_10025</name>
</gene>
<dbReference type="Proteomes" id="UP000886748">
    <property type="component" value="Unassembled WGS sequence"/>
</dbReference>
<dbReference type="GO" id="GO:0000160">
    <property type="term" value="P:phosphorelay signal transduction system"/>
    <property type="evidence" value="ECO:0007669"/>
    <property type="project" value="InterPro"/>
</dbReference>
<feature type="domain" description="Response regulatory" evidence="5">
    <location>
        <begin position="89"/>
        <end position="208"/>
    </location>
</feature>
<dbReference type="InterPro" id="IPR011006">
    <property type="entry name" value="CheY-like_superfamily"/>
</dbReference>
<dbReference type="CDD" id="cd00156">
    <property type="entry name" value="REC"/>
    <property type="match status" value="1"/>
</dbReference>
<evidence type="ECO:0000256" key="4">
    <source>
        <dbReference type="PROSITE-ProRule" id="PRU00169"/>
    </source>
</evidence>
<comment type="caution">
    <text evidence="6">The sequence shown here is derived from an EMBL/GenBank/DDBJ whole genome shotgun (WGS) entry which is preliminary data.</text>
</comment>
<reference evidence="6" key="2">
    <citation type="journal article" date="2021" name="PeerJ">
        <title>Extensive microbial diversity within the chicken gut microbiome revealed by metagenomics and culture.</title>
        <authorList>
            <person name="Gilroy R."/>
            <person name="Ravi A."/>
            <person name="Getino M."/>
            <person name="Pursley I."/>
            <person name="Horton D.L."/>
            <person name="Alikhan N.F."/>
            <person name="Baker D."/>
            <person name="Gharbi K."/>
            <person name="Hall N."/>
            <person name="Watson M."/>
            <person name="Adriaenssens E.M."/>
            <person name="Foster-Nyarko E."/>
            <person name="Jarju S."/>
            <person name="Secka A."/>
            <person name="Antonio M."/>
            <person name="Oren A."/>
            <person name="Chaudhuri R.R."/>
            <person name="La Ragione R."/>
            <person name="Hildebrand F."/>
            <person name="Pallen M.J."/>
        </authorList>
    </citation>
    <scope>NUCLEOTIDE SEQUENCE</scope>
    <source>
        <strain evidence="6">CHK154-7741</strain>
    </source>
</reference>
<dbReference type="PROSITE" id="PS50110">
    <property type="entry name" value="RESPONSE_REGULATORY"/>
    <property type="match status" value="1"/>
</dbReference>
<dbReference type="SUPFAM" id="SSF52172">
    <property type="entry name" value="CheY-like"/>
    <property type="match status" value="1"/>
</dbReference>
<evidence type="ECO:0000259" key="5">
    <source>
        <dbReference type="PROSITE" id="PS50110"/>
    </source>
</evidence>